<comment type="caution">
    <text evidence="2">The sequence shown here is derived from an EMBL/GenBank/DDBJ whole genome shotgun (WGS) entry which is preliminary data.</text>
</comment>
<reference evidence="2 3" key="1">
    <citation type="submission" date="2017-06" db="EMBL/GenBank/DDBJ databases">
        <title>Genome sequencing of Fusobacterium nucleatum subsp. polymorphum KCOM 1232 (=ChDC F37).</title>
        <authorList>
            <person name="Kook J.-K."/>
            <person name="Park S.-N."/>
            <person name="Lim Y.K."/>
            <person name="Roh H."/>
        </authorList>
    </citation>
    <scope>NUCLEOTIDE SEQUENCE [LARGE SCALE GENOMIC DNA]</scope>
    <source>
        <strain evidence="3">KCOM 1232 ( ChDC F37)</strain>
    </source>
</reference>
<dbReference type="AlphaFoldDB" id="A0A2B7YEW4"/>
<gene>
    <name evidence="2" type="ORF">RN96_14265</name>
</gene>
<dbReference type="GO" id="GO:0005524">
    <property type="term" value="F:ATP binding"/>
    <property type="evidence" value="ECO:0007669"/>
    <property type="project" value="InterPro"/>
</dbReference>
<evidence type="ECO:0000313" key="3">
    <source>
        <dbReference type="Proteomes" id="UP000222862"/>
    </source>
</evidence>
<dbReference type="InterPro" id="IPR003959">
    <property type="entry name" value="ATPase_AAA_core"/>
</dbReference>
<dbReference type="GO" id="GO:0016887">
    <property type="term" value="F:ATP hydrolysis activity"/>
    <property type="evidence" value="ECO:0007669"/>
    <property type="project" value="InterPro"/>
</dbReference>
<evidence type="ECO:0000259" key="1">
    <source>
        <dbReference type="Pfam" id="PF13304"/>
    </source>
</evidence>
<dbReference type="Gene3D" id="3.40.50.300">
    <property type="entry name" value="P-loop containing nucleotide triphosphate hydrolases"/>
    <property type="match status" value="1"/>
</dbReference>
<protein>
    <recommendedName>
        <fullName evidence="1">ATPase AAA-type core domain-containing protein</fullName>
    </recommendedName>
</protein>
<feature type="domain" description="ATPase AAA-type core" evidence="1">
    <location>
        <begin position="42"/>
        <end position="351"/>
    </location>
</feature>
<name>A0A2B7YEW4_FUSNP</name>
<dbReference type="SUPFAM" id="SSF52540">
    <property type="entry name" value="P-loop containing nucleoside triphosphate hydrolases"/>
    <property type="match status" value="1"/>
</dbReference>
<dbReference type="PANTHER" id="PTHR40396:SF1">
    <property type="entry name" value="ATPASE AAA-TYPE CORE DOMAIN-CONTAINING PROTEIN"/>
    <property type="match status" value="1"/>
</dbReference>
<evidence type="ECO:0000313" key="2">
    <source>
        <dbReference type="EMBL" id="PGH19619.1"/>
    </source>
</evidence>
<dbReference type="InterPro" id="IPR027417">
    <property type="entry name" value="P-loop_NTPase"/>
</dbReference>
<proteinExistence type="predicted"/>
<sequence>MNYFLLNLKLNGIKNIEKEIEIDFYKKDLKNFSPINYNVKGIFGPNGIGKTAILKSIEIIKNIVINNYYLTDSENLNLLHKLINKNTKKMNVEITFLNFNNKKNDKKYIYYVELEIKHNDIFISKESIKTENKSKELIIELGQILNNSLFENSTLIENNSKNLLNKRSILNIINDIEKNNLLKDNDNETFVNLFNFFKNLYIKTDRYQYNMLDIINLMDIDDKYDMRIPKKKGILEILKKDFKRKTKFLKLFKKDLSLINFEKKDDSDYYYLNIFFNYNDLEISYSFESQGIKLLFILHSYLDKILNGGIVLIDEIDSSIHDVYLNKIIEFFSEEGKGQLIFTSHNTTLLNTLRKYNNSIDFINENKEIVSWIKNGNSSAFNKYREGYIRGLPFNIVESDFYEIFSNEEGV</sequence>
<organism evidence="2 3">
    <name type="scientific">Fusobacterium nucleatum subsp. polymorphum</name>
    <name type="common">Fusobacterium polymorphum</name>
    <dbReference type="NCBI Taxonomy" id="76857"/>
    <lineage>
        <taxon>Bacteria</taxon>
        <taxon>Fusobacteriati</taxon>
        <taxon>Fusobacteriota</taxon>
        <taxon>Fusobacteriia</taxon>
        <taxon>Fusobacteriales</taxon>
        <taxon>Fusobacteriaceae</taxon>
        <taxon>Fusobacterium</taxon>
    </lineage>
</organism>
<dbReference type="Proteomes" id="UP000222862">
    <property type="component" value="Unassembled WGS sequence"/>
</dbReference>
<dbReference type="EMBL" id="NJGI01000009">
    <property type="protein sequence ID" value="PGH19619.1"/>
    <property type="molecule type" value="Genomic_DNA"/>
</dbReference>
<dbReference type="RefSeq" id="WP_098703907.1">
    <property type="nucleotide sequence ID" value="NZ_NJGI01000009.1"/>
</dbReference>
<dbReference type="Pfam" id="PF13304">
    <property type="entry name" value="AAA_21"/>
    <property type="match status" value="1"/>
</dbReference>
<accession>A0A2B7YEW4</accession>
<dbReference type="PANTHER" id="PTHR40396">
    <property type="entry name" value="ATPASE-LIKE PROTEIN"/>
    <property type="match status" value="1"/>
</dbReference>